<dbReference type="PANTHER" id="PTHR43877">
    <property type="entry name" value="AMINOALKYLPHOSPHONATE N-ACETYLTRANSFERASE-RELATED-RELATED"/>
    <property type="match status" value="1"/>
</dbReference>
<dbReference type="Pfam" id="PF00583">
    <property type="entry name" value="Acetyltransf_1"/>
    <property type="match status" value="1"/>
</dbReference>
<dbReference type="CDD" id="cd04301">
    <property type="entry name" value="NAT_SF"/>
    <property type="match status" value="1"/>
</dbReference>
<comment type="caution">
    <text evidence="4">The sequence shown here is derived from an EMBL/GenBank/DDBJ whole genome shotgun (WGS) entry which is preliminary data.</text>
</comment>
<gene>
    <name evidence="4" type="ORF">Rhe02_36160</name>
</gene>
<evidence type="ECO:0000313" key="4">
    <source>
        <dbReference type="EMBL" id="GIH05549.1"/>
    </source>
</evidence>
<dbReference type="RefSeq" id="WP_203909401.1">
    <property type="nucleotide sequence ID" value="NZ_BONY01000020.1"/>
</dbReference>
<feature type="domain" description="N-acetyltransferase" evidence="3">
    <location>
        <begin position="4"/>
        <end position="164"/>
    </location>
</feature>
<sequence length="166" mass="17825">MPEITLRTARVDDGSVVARIQLAAWRATYGELNPAMVDGLDLERTSDNWALAALDGTHRLRLAVCDGMTVGYALSGPQEAEPGSVGELDAVYLLPSAQGLGIGRLLVQDALAAMAQAGFAECLLWVVDANAHARGFYQHLGFRADGGRDVWRGLPVVRYRVALPTH</sequence>
<evidence type="ECO:0000313" key="5">
    <source>
        <dbReference type="Proteomes" id="UP000612899"/>
    </source>
</evidence>
<dbReference type="Gene3D" id="3.40.630.30">
    <property type="match status" value="1"/>
</dbReference>
<evidence type="ECO:0000259" key="3">
    <source>
        <dbReference type="PROSITE" id="PS51186"/>
    </source>
</evidence>
<dbReference type="InterPro" id="IPR000182">
    <property type="entry name" value="GNAT_dom"/>
</dbReference>
<dbReference type="SUPFAM" id="SSF55729">
    <property type="entry name" value="Acyl-CoA N-acyltransferases (Nat)"/>
    <property type="match status" value="1"/>
</dbReference>
<proteinExistence type="predicted"/>
<keyword evidence="1" id="KW-0808">Transferase</keyword>
<dbReference type="PROSITE" id="PS51186">
    <property type="entry name" value="GNAT"/>
    <property type="match status" value="1"/>
</dbReference>
<reference evidence="4" key="1">
    <citation type="submission" date="2021-01" db="EMBL/GenBank/DDBJ databases">
        <title>Whole genome shotgun sequence of Rhizocola hellebori NBRC 109834.</title>
        <authorList>
            <person name="Komaki H."/>
            <person name="Tamura T."/>
        </authorList>
    </citation>
    <scope>NUCLEOTIDE SEQUENCE</scope>
    <source>
        <strain evidence="4">NBRC 109834</strain>
    </source>
</reference>
<dbReference type="InterPro" id="IPR050832">
    <property type="entry name" value="Bact_Acetyltransf"/>
</dbReference>
<organism evidence="4 5">
    <name type="scientific">Rhizocola hellebori</name>
    <dbReference type="NCBI Taxonomy" id="1392758"/>
    <lineage>
        <taxon>Bacteria</taxon>
        <taxon>Bacillati</taxon>
        <taxon>Actinomycetota</taxon>
        <taxon>Actinomycetes</taxon>
        <taxon>Micromonosporales</taxon>
        <taxon>Micromonosporaceae</taxon>
        <taxon>Rhizocola</taxon>
    </lineage>
</organism>
<dbReference type="EMBL" id="BONY01000020">
    <property type="protein sequence ID" value="GIH05549.1"/>
    <property type="molecule type" value="Genomic_DNA"/>
</dbReference>
<accession>A0A8J3Q7P9</accession>
<protein>
    <submittedName>
        <fullName evidence="4">N-acetyltransferase</fullName>
    </submittedName>
</protein>
<evidence type="ECO:0000256" key="1">
    <source>
        <dbReference type="ARBA" id="ARBA00022679"/>
    </source>
</evidence>
<evidence type="ECO:0000256" key="2">
    <source>
        <dbReference type="ARBA" id="ARBA00023315"/>
    </source>
</evidence>
<keyword evidence="5" id="KW-1185">Reference proteome</keyword>
<name>A0A8J3Q7P9_9ACTN</name>
<keyword evidence="2" id="KW-0012">Acyltransferase</keyword>
<dbReference type="GO" id="GO:0016747">
    <property type="term" value="F:acyltransferase activity, transferring groups other than amino-acyl groups"/>
    <property type="evidence" value="ECO:0007669"/>
    <property type="project" value="InterPro"/>
</dbReference>
<dbReference type="AlphaFoldDB" id="A0A8J3Q7P9"/>
<dbReference type="Proteomes" id="UP000612899">
    <property type="component" value="Unassembled WGS sequence"/>
</dbReference>
<dbReference type="InterPro" id="IPR016181">
    <property type="entry name" value="Acyl_CoA_acyltransferase"/>
</dbReference>